<dbReference type="AlphaFoldDB" id="A0A6N9U5G5"/>
<protein>
    <submittedName>
        <fullName evidence="2">Uncharacterized protein</fullName>
    </submittedName>
</protein>
<reference evidence="1 4" key="2">
    <citation type="submission" date="2021-07" db="EMBL/GenBank/DDBJ databases">
        <title>Sequencing Streptomyces halstedii LGO-A4 genome an citrus endophytic actinomycete.</title>
        <authorList>
            <person name="Samborskyy M."/>
            <person name="Scott N."/>
            <person name="Deglau R."/>
            <person name="Dickens S."/>
            <person name="Oliveira L.G."/>
        </authorList>
    </citation>
    <scope>NUCLEOTIDE SEQUENCE [LARGE SCALE GENOMIC DNA]</scope>
    <source>
        <strain evidence="1 4">LGO-A4</strain>
    </source>
</reference>
<dbReference type="EMBL" id="JAAGLQ010000440">
    <property type="protein sequence ID" value="NEA17822.1"/>
    <property type="molecule type" value="Genomic_DNA"/>
</dbReference>
<proteinExistence type="predicted"/>
<evidence type="ECO:0000313" key="1">
    <source>
        <dbReference type="EMBL" id="MBV7673379.1"/>
    </source>
</evidence>
<dbReference type="RefSeq" id="WP_103488742.1">
    <property type="nucleotide sequence ID" value="NZ_JAAGLQ010000440.1"/>
</dbReference>
<keyword evidence="4" id="KW-1185">Reference proteome</keyword>
<gene>
    <name evidence="2" type="ORF">G3I29_20390</name>
    <name evidence="1" type="ORF">STHAL_28430</name>
</gene>
<dbReference type="Proteomes" id="UP000471293">
    <property type="component" value="Unassembled WGS sequence"/>
</dbReference>
<accession>A0A6N9U5G5</accession>
<evidence type="ECO:0000313" key="3">
    <source>
        <dbReference type="Proteomes" id="UP000471293"/>
    </source>
</evidence>
<reference evidence="2 3" key="1">
    <citation type="submission" date="2020-01" db="EMBL/GenBank/DDBJ databases">
        <title>Insect and environment-associated Actinomycetes.</title>
        <authorList>
            <person name="Currrie C."/>
            <person name="Chevrette M."/>
            <person name="Carlson C."/>
            <person name="Stubbendieck R."/>
            <person name="Wendt-Pienkowski E."/>
        </authorList>
    </citation>
    <scope>NUCLEOTIDE SEQUENCE [LARGE SCALE GENOMIC DNA]</scope>
    <source>
        <strain evidence="2 3">SID11342</strain>
    </source>
</reference>
<evidence type="ECO:0000313" key="4">
    <source>
        <dbReference type="Proteomes" id="UP000735541"/>
    </source>
</evidence>
<dbReference type="EMBL" id="JAHUVW010000002">
    <property type="protein sequence ID" value="MBV7673379.1"/>
    <property type="molecule type" value="Genomic_DNA"/>
</dbReference>
<organism evidence="2 3">
    <name type="scientific">Streptomyces halstedii</name>
    <dbReference type="NCBI Taxonomy" id="1944"/>
    <lineage>
        <taxon>Bacteria</taxon>
        <taxon>Bacillati</taxon>
        <taxon>Actinomycetota</taxon>
        <taxon>Actinomycetes</taxon>
        <taxon>Kitasatosporales</taxon>
        <taxon>Streptomycetaceae</taxon>
        <taxon>Streptomyces</taxon>
    </lineage>
</organism>
<comment type="caution">
    <text evidence="2">The sequence shown here is derived from an EMBL/GenBank/DDBJ whole genome shotgun (WGS) entry which is preliminary data.</text>
</comment>
<name>A0A6N9U5G5_STRHA</name>
<dbReference type="Proteomes" id="UP000735541">
    <property type="component" value="Unassembled WGS sequence"/>
</dbReference>
<evidence type="ECO:0000313" key="2">
    <source>
        <dbReference type="EMBL" id="NEA17822.1"/>
    </source>
</evidence>
<sequence>MTDSEFSAADVRIERWFRSLTRAGQVIVKDGRLALLTSYGREIDSAPLSAVTARRRWFLGADSAVAYVNGVRYRLTMGQRNRRPGGAVPVGRFLAALRGGEAEATVPYSRRELRTPTP</sequence>